<dbReference type="Pfam" id="PF04909">
    <property type="entry name" value="Amidohydro_2"/>
    <property type="match status" value="1"/>
</dbReference>
<evidence type="ECO:0000313" key="5">
    <source>
        <dbReference type="Proteomes" id="UP000680706"/>
    </source>
</evidence>
<proteinExistence type="predicted"/>
<evidence type="ECO:0000259" key="3">
    <source>
        <dbReference type="Pfam" id="PF04909"/>
    </source>
</evidence>
<feature type="domain" description="Amidohydrolase-related" evidence="3">
    <location>
        <begin position="80"/>
        <end position="359"/>
    </location>
</feature>
<dbReference type="PANTHER" id="PTHR21240:SF30">
    <property type="entry name" value="AMIDOHYDROLASE-RELATED DOMAIN-CONTAINING PROTEIN-RELATED"/>
    <property type="match status" value="1"/>
</dbReference>
<evidence type="ECO:0000256" key="1">
    <source>
        <dbReference type="ARBA" id="ARBA00023239"/>
    </source>
</evidence>
<dbReference type="PANTHER" id="PTHR21240">
    <property type="entry name" value="2-AMINO-3-CARBOXYLMUCONATE-6-SEMIALDEHYDE DECARBOXYLASE"/>
    <property type="match status" value="1"/>
</dbReference>
<dbReference type="EMBL" id="CP074126">
    <property type="protein sequence ID" value="QUS57855.1"/>
    <property type="molecule type" value="Genomic_DNA"/>
</dbReference>
<dbReference type="Proteomes" id="UP000680706">
    <property type="component" value="Chromosome"/>
</dbReference>
<dbReference type="InterPro" id="IPR006311">
    <property type="entry name" value="TAT_signal"/>
</dbReference>
<feature type="signal peptide" evidence="2">
    <location>
        <begin position="1"/>
        <end position="30"/>
    </location>
</feature>
<name>A0ABX8AT32_9HYPH</name>
<keyword evidence="2" id="KW-0732">Signal</keyword>
<dbReference type="InterPro" id="IPR032466">
    <property type="entry name" value="Metal_Hydrolase"/>
</dbReference>
<dbReference type="InterPro" id="IPR006680">
    <property type="entry name" value="Amidohydro-rel"/>
</dbReference>
<organism evidence="4 5">
    <name type="scientific">Pseudovibrio brasiliensis</name>
    <dbReference type="NCBI Taxonomy" id="1898042"/>
    <lineage>
        <taxon>Bacteria</taxon>
        <taxon>Pseudomonadati</taxon>
        <taxon>Pseudomonadota</taxon>
        <taxon>Alphaproteobacteria</taxon>
        <taxon>Hyphomicrobiales</taxon>
        <taxon>Stappiaceae</taxon>
        <taxon>Pseudovibrio</taxon>
    </lineage>
</organism>
<evidence type="ECO:0000256" key="2">
    <source>
        <dbReference type="SAM" id="SignalP"/>
    </source>
</evidence>
<dbReference type="Gene3D" id="3.20.20.140">
    <property type="entry name" value="Metal-dependent hydrolases"/>
    <property type="match status" value="1"/>
</dbReference>
<dbReference type="SUPFAM" id="SSF51556">
    <property type="entry name" value="Metallo-dependent hydrolases"/>
    <property type="match status" value="1"/>
</dbReference>
<gene>
    <name evidence="4" type="ORF">KGB56_00520</name>
</gene>
<evidence type="ECO:0000313" key="4">
    <source>
        <dbReference type="EMBL" id="QUS57855.1"/>
    </source>
</evidence>
<feature type="chain" id="PRO_5045304935" evidence="2">
    <location>
        <begin position="31"/>
        <end position="362"/>
    </location>
</feature>
<keyword evidence="5" id="KW-1185">Reference proteome</keyword>
<accession>A0ABX8AT32</accession>
<protein>
    <submittedName>
        <fullName evidence="4">Amidohydrolase</fullName>
    </submittedName>
</protein>
<reference evidence="4 5" key="1">
    <citation type="journal article" date="2021" name="Angew. Chem. Int. Ed. Engl.">
        <title>A novel family of nonribosomal peptides modulate collective behavior in Pseudovibrio bacteria isolated from marine sponges.</title>
        <authorList>
            <person name="Ioca L.P."/>
            <person name="Dai Y."/>
            <person name="Kunakom S."/>
            <person name="Diaz-Espinosa J."/>
            <person name="Krunic A."/>
            <person name="Crnkovic C.M."/>
            <person name="Orjala J."/>
            <person name="Sanchez L.M."/>
            <person name="Ferreira A.G."/>
            <person name="Berlinck R.G.S."/>
            <person name="Eustaquio A.S."/>
        </authorList>
    </citation>
    <scope>NUCLEOTIDE SEQUENCE [LARGE SCALE GENOMIC DNA]</scope>
    <source>
        <strain evidence="4 5">Ab134</strain>
    </source>
</reference>
<dbReference type="PROSITE" id="PS51318">
    <property type="entry name" value="TAT"/>
    <property type="match status" value="1"/>
</dbReference>
<keyword evidence="1" id="KW-0456">Lyase</keyword>
<sequence length="362" mass="39598">MGRRDFLRKSVAAGIGLTAAAQLSSGGAQATVSDTSDIPLITLEEHFTTPELQSKNTSGDKRLFSGGGSRPELLDVGAGRIADMDEAGIDIQVLSTVTPGASKITGAEGVEFTRKFNTWIAEEIIAAYPNRFRAFATLPLSSPEAAADELERSVREYGFVGTMTYGPIDGKFLDHTDYAPLLARAEALGVPIYIHPNWPSPTAMQAYYDGLGDDLTSRILSGPGYGWHQEIAVQCLRLIVGGVFDRYPNLQIVVGHMGEGLPFYYWRVGEDLDRIAQKRLQKPVQQYFHDNLWITTSAFFRDELLNLALATMGEDRVMFSVDYPMASAKVGADWLRAADIPLATKEKIGSKNAMKLLGIDKI</sequence>
<dbReference type="InterPro" id="IPR032465">
    <property type="entry name" value="ACMSD"/>
</dbReference>